<name>A0A0M3IWY2_ASCLU</name>
<protein>
    <submittedName>
        <fullName evidence="2">Uncharacterized protein</fullName>
    </submittedName>
</protein>
<evidence type="ECO:0000313" key="1">
    <source>
        <dbReference type="Proteomes" id="UP000036681"/>
    </source>
</evidence>
<keyword evidence="1" id="KW-1185">Reference proteome</keyword>
<dbReference type="Proteomes" id="UP000036681">
    <property type="component" value="Unplaced"/>
</dbReference>
<evidence type="ECO:0000313" key="2">
    <source>
        <dbReference type="WBParaSite" id="ALUE_0002326001-mRNA-1"/>
    </source>
</evidence>
<reference evidence="2" key="1">
    <citation type="submission" date="2017-02" db="UniProtKB">
        <authorList>
            <consortium name="WormBaseParasite"/>
        </authorList>
    </citation>
    <scope>IDENTIFICATION</scope>
</reference>
<dbReference type="AlphaFoldDB" id="A0A0M3IWY2"/>
<accession>A0A0M3IWY2</accession>
<dbReference type="WBParaSite" id="ALUE_0002326001-mRNA-1">
    <property type="protein sequence ID" value="ALUE_0002326001-mRNA-1"/>
    <property type="gene ID" value="ALUE_0002326001"/>
</dbReference>
<proteinExistence type="predicted"/>
<sequence>MTDNKKTQRNYLLVTFFSRNCKNFELHIQVLYPQKPGLEMRSLASAHFPVLVNVLLHPYTSSVTFAIYASEIAKSAISRFINNSRHQFNDNKTNSG</sequence>
<organism evidence="1 2">
    <name type="scientific">Ascaris lumbricoides</name>
    <name type="common">Giant roundworm</name>
    <dbReference type="NCBI Taxonomy" id="6252"/>
    <lineage>
        <taxon>Eukaryota</taxon>
        <taxon>Metazoa</taxon>
        <taxon>Ecdysozoa</taxon>
        <taxon>Nematoda</taxon>
        <taxon>Chromadorea</taxon>
        <taxon>Rhabditida</taxon>
        <taxon>Spirurina</taxon>
        <taxon>Ascaridomorpha</taxon>
        <taxon>Ascaridoidea</taxon>
        <taxon>Ascarididae</taxon>
        <taxon>Ascaris</taxon>
    </lineage>
</organism>